<dbReference type="RefSeq" id="WP_398283178.1">
    <property type="nucleotide sequence ID" value="NZ_JBITLV010000006.1"/>
</dbReference>
<comment type="similarity">
    <text evidence="9">Belongs to the binding-protein-dependent transport system permease family. LivHM subfamily.</text>
</comment>
<feature type="transmembrane region" description="Helical" evidence="10">
    <location>
        <begin position="86"/>
        <end position="105"/>
    </location>
</feature>
<comment type="caution">
    <text evidence="11">The sequence shown here is derived from an EMBL/GenBank/DDBJ whole genome shotgun (WGS) entry which is preliminary data.</text>
</comment>
<comment type="subcellular location">
    <subcellularLocation>
        <location evidence="1">Cell membrane</location>
        <topology evidence="1">Multi-pass membrane protein</topology>
    </subcellularLocation>
</comment>
<evidence type="ECO:0000256" key="3">
    <source>
        <dbReference type="ARBA" id="ARBA00022475"/>
    </source>
</evidence>
<protein>
    <submittedName>
        <fullName evidence="11">Branched-chain amino acid ABC transporter permease</fullName>
    </submittedName>
</protein>
<organism evidence="11 12">
    <name type="scientific">Spongisporangium articulatum</name>
    <dbReference type="NCBI Taxonomy" id="3362603"/>
    <lineage>
        <taxon>Bacteria</taxon>
        <taxon>Bacillati</taxon>
        <taxon>Actinomycetota</taxon>
        <taxon>Actinomycetes</taxon>
        <taxon>Kineosporiales</taxon>
        <taxon>Kineosporiaceae</taxon>
        <taxon>Spongisporangium</taxon>
    </lineage>
</organism>
<evidence type="ECO:0000256" key="5">
    <source>
        <dbReference type="ARBA" id="ARBA00022692"/>
    </source>
</evidence>
<keyword evidence="4" id="KW-0997">Cell inner membrane</keyword>
<gene>
    <name evidence="11" type="ORF">ACIB24_17970</name>
</gene>
<evidence type="ECO:0000256" key="2">
    <source>
        <dbReference type="ARBA" id="ARBA00022448"/>
    </source>
</evidence>
<reference evidence="11 12" key="1">
    <citation type="submission" date="2024-10" db="EMBL/GenBank/DDBJ databases">
        <title>The Natural Products Discovery Center: Release of the First 8490 Sequenced Strains for Exploring Actinobacteria Biosynthetic Diversity.</title>
        <authorList>
            <person name="Kalkreuter E."/>
            <person name="Kautsar S.A."/>
            <person name="Yang D."/>
            <person name="Bader C.D."/>
            <person name="Teijaro C.N."/>
            <person name="Fluegel L."/>
            <person name="Davis C.M."/>
            <person name="Simpson J.R."/>
            <person name="Lauterbach L."/>
            <person name="Steele A.D."/>
            <person name="Gui C."/>
            <person name="Meng S."/>
            <person name="Li G."/>
            <person name="Viehrig K."/>
            <person name="Ye F."/>
            <person name="Su P."/>
            <person name="Kiefer A.F."/>
            <person name="Nichols A."/>
            <person name="Cepeda A.J."/>
            <person name="Yan W."/>
            <person name="Fan B."/>
            <person name="Jiang Y."/>
            <person name="Adhikari A."/>
            <person name="Zheng C.-J."/>
            <person name="Schuster L."/>
            <person name="Cowan T.M."/>
            <person name="Smanski M.J."/>
            <person name="Chevrette M.G."/>
            <person name="De Carvalho L.P.S."/>
            <person name="Shen B."/>
        </authorList>
    </citation>
    <scope>NUCLEOTIDE SEQUENCE [LARGE SCALE GENOMIC DNA]</scope>
    <source>
        <strain evidence="11 12">NPDC049639</strain>
    </source>
</reference>
<keyword evidence="2" id="KW-0813">Transport</keyword>
<evidence type="ECO:0000256" key="10">
    <source>
        <dbReference type="SAM" id="Phobius"/>
    </source>
</evidence>
<dbReference type="InterPro" id="IPR001851">
    <property type="entry name" value="ABC_transp_permease"/>
</dbReference>
<feature type="transmembrane region" description="Helical" evidence="10">
    <location>
        <begin position="246"/>
        <end position="265"/>
    </location>
</feature>
<dbReference type="CDD" id="cd06582">
    <property type="entry name" value="TM_PBP1_LivH_like"/>
    <property type="match status" value="1"/>
</dbReference>
<keyword evidence="3" id="KW-1003">Cell membrane</keyword>
<keyword evidence="5 10" id="KW-0812">Transmembrane</keyword>
<accession>A0ABW8ARE3</accession>
<evidence type="ECO:0000256" key="8">
    <source>
        <dbReference type="ARBA" id="ARBA00023136"/>
    </source>
</evidence>
<sequence>MAQATVEEVEATPPRRAGDIVVPVIGFALLGLAALWLIVEFVGQPSQFTEYTLAGLNNGALYALIALGYTLVYGIIELINFSHGDLFMLSTVVSGIVAVTLLGAASTISVGSIVAVFVALVVAMFAAAAVNTTAERVAYRRLRRAPKLAPLITAVGLSFIYQWLGQQSWMSGSAPKNWPSLLRNRSFEVGNVTVPWGTVIVIAVTIPLLLGLTYIVQSTRQGKAMRATAQDQDAARLMGIDVDRTIAFTFALGGAMAGAAGLLWLESVATTRYDAGFKLGLIAFTAAVLGGIGNLNGAVLGGFLIGLIEAWNDGLGLGPNWSNSVVFTILIALMVFRPEGILGNATTEKV</sequence>
<keyword evidence="12" id="KW-1185">Reference proteome</keyword>
<evidence type="ECO:0000256" key="1">
    <source>
        <dbReference type="ARBA" id="ARBA00004651"/>
    </source>
</evidence>
<feature type="transmembrane region" description="Helical" evidence="10">
    <location>
        <begin position="145"/>
        <end position="164"/>
    </location>
</feature>
<feature type="transmembrane region" description="Helical" evidence="10">
    <location>
        <begin position="320"/>
        <end position="336"/>
    </location>
</feature>
<dbReference type="PANTHER" id="PTHR11795">
    <property type="entry name" value="BRANCHED-CHAIN AMINO ACID TRANSPORT SYSTEM PERMEASE PROTEIN LIVH"/>
    <property type="match status" value="1"/>
</dbReference>
<evidence type="ECO:0000256" key="4">
    <source>
        <dbReference type="ARBA" id="ARBA00022519"/>
    </source>
</evidence>
<proteinExistence type="inferred from homology"/>
<feature type="transmembrane region" description="Helical" evidence="10">
    <location>
        <begin position="111"/>
        <end position="133"/>
    </location>
</feature>
<evidence type="ECO:0000256" key="6">
    <source>
        <dbReference type="ARBA" id="ARBA00022970"/>
    </source>
</evidence>
<keyword evidence="8 10" id="KW-0472">Membrane</keyword>
<feature type="transmembrane region" description="Helical" evidence="10">
    <location>
        <begin position="59"/>
        <end position="79"/>
    </location>
</feature>
<feature type="transmembrane region" description="Helical" evidence="10">
    <location>
        <begin position="277"/>
        <end position="308"/>
    </location>
</feature>
<dbReference type="PANTHER" id="PTHR11795:SF371">
    <property type="entry name" value="HIGH-AFFINITY BRANCHED-CHAIN AMINO ACID TRANSPORT SYSTEM PERMEASE PROTEIN LIVH"/>
    <property type="match status" value="1"/>
</dbReference>
<evidence type="ECO:0000256" key="9">
    <source>
        <dbReference type="ARBA" id="ARBA00037998"/>
    </source>
</evidence>
<evidence type="ECO:0000256" key="7">
    <source>
        <dbReference type="ARBA" id="ARBA00022989"/>
    </source>
</evidence>
<keyword evidence="6" id="KW-0029">Amino-acid transport</keyword>
<evidence type="ECO:0000313" key="11">
    <source>
        <dbReference type="EMBL" id="MFI7588955.1"/>
    </source>
</evidence>
<feature type="transmembrane region" description="Helical" evidence="10">
    <location>
        <begin position="194"/>
        <end position="216"/>
    </location>
</feature>
<dbReference type="Proteomes" id="UP001612915">
    <property type="component" value="Unassembled WGS sequence"/>
</dbReference>
<feature type="transmembrane region" description="Helical" evidence="10">
    <location>
        <begin position="20"/>
        <end position="39"/>
    </location>
</feature>
<evidence type="ECO:0000313" key="12">
    <source>
        <dbReference type="Proteomes" id="UP001612915"/>
    </source>
</evidence>
<dbReference type="Pfam" id="PF02653">
    <property type="entry name" value="BPD_transp_2"/>
    <property type="match status" value="1"/>
</dbReference>
<dbReference type="EMBL" id="JBITLV010000006">
    <property type="protein sequence ID" value="MFI7588955.1"/>
    <property type="molecule type" value="Genomic_DNA"/>
</dbReference>
<dbReference type="InterPro" id="IPR052157">
    <property type="entry name" value="BCAA_transport_permease"/>
</dbReference>
<name>A0ABW8ARE3_9ACTN</name>
<keyword evidence="7 10" id="KW-1133">Transmembrane helix</keyword>